<dbReference type="EMBL" id="JACJQB010000010">
    <property type="protein sequence ID" value="MBD2187999.1"/>
    <property type="molecule type" value="Genomic_DNA"/>
</dbReference>
<dbReference type="RefSeq" id="WP_190402862.1">
    <property type="nucleotide sequence ID" value="NZ_JACJQB010000010.1"/>
</dbReference>
<sequence>MKSAYDPTIDALYIRWTESKIAESDEVGGVILDYDEQGNVIGVEVLNASQKITGLTPKRELIGNLSVG</sequence>
<protein>
    <submittedName>
        <fullName evidence="1">DUF2283 domain-containing protein</fullName>
    </submittedName>
</protein>
<dbReference type="Pfam" id="PF10049">
    <property type="entry name" value="DUF2283"/>
    <property type="match status" value="1"/>
</dbReference>
<keyword evidence="2" id="KW-1185">Reference proteome</keyword>
<gene>
    <name evidence="1" type="ORF">H6F41_07575</name>
</gene>
<accession>A0ABR7ZW55</accession>
<organism evidence="1 2">
    <name type="scientific">Pseudanabaena mucicola FACHB-723</name>
    <dbReference type="NCBI Taxonomy" id="2692860"/>
    <lineage>
        <taxon>Bacteria</taxon>
        <taxon>Bacillati</taxon>
        <taxon>Cyanobacteriota</taxon>
        <taxon>Cyanophyceae</taxon>
        <taxon>Pseudanabaenales</taxon>
        <taxon>Pseudanabaenaceae</taxon>
        <taxon>Pseudanabaena</taxon>
    </lineage>
</organism>
<reference evidence="1 2" key="1">
    <citation type="journal article" date="2020" name="ISME J.">
        <title>Comparative genomics reveals insights into cyanobacterial evolution and habitat adaptation.</title>
        <authorList>
            <person name="Chen M.Y."/>
            <person name="Teng W.K."/>
            <person name="Zhao L."/>
            <person name="Hu C.X."/>
            <person name="Zhou Y.K."/>
            <person name="Han B.P."/>
            <person name="Song L.R."/>
            <person name="Shu W.S."/>
        </authorList>
    </citation>
    <scope>NUCLEOTIDE SEQUENCE [LARGE SCALE GENOMIC DNA]</scope>
    <source>
        <strain evidence="1 2">FACHB-723</strain>
    </source>
</reference>
<proteinExistence type="predicted"/>
<comment type="caution">
    <text evidence="1">The sequence shown here is derived from an EMBL/GenBank/DDBJ whole genome shotgun (WGS) entry which is preliminary data.</text>
</comment>
<name>A0ABR7ZW55_9CYAN</name>
<dbReference type="PANTHER" id="PTHR37029:SF1">
    <property type="entry name" value="SSR1768 PROTEIN"/>
    <property type="match status" value="1"/>
</dbReference>
<evidence type="ECO:0000313" key="2">
    <source>
        <dbReference type="Proteomes" id="UP000642094"/>
    </source>
</evidence>
<evidence type="ECO:0000313" key="1">
    <source>
        <dbReference type="EMBL" id="MBD2187999.1"/>
    </source>
</evidence>
<dbReference type="InterPro" id="IPR019270">
    <property type="entry name" value="DUF2283"/>
</dbReference>
<dbReference type="PANTHER" id="PTHR37029">
    <property type="entry name" value="SSR1768 PROTEIN"/>
    <property type="match status" value="1"/>
</dbReference>
<dbReference type="Proteomes" id="UP000642094">
    <property type="component" value="Unassembled WGS sequence"/>
</dbReference>